<evidence type="ECO:0000313" key="1">
    <source>
        <dbReference type="EMBL" id="KAF2655017.1"/>
    </source>
</evidence>
<sequence>MSSNRRVARTTVDESNLFDPLDDQSLKFRFSTRALQLAEGIRNQRIAAKAPGIQQVIVHAGKQSKDEQRQKGIEALQRLRSEKHPPAMNPLGQLSEVENRVLDDIETRAKAGLERKTHSLLRALTKMAEPVLYRSYQDAVMHRAANSHQSASEGSNAIISLGTKLVQPEPRDEDMVKLWSAAERICANTISPAIGRIHEHLVEMSKSANMINKFFVLGLPSLQDLSIEAAVQHVQCRDLIVQYFNLVMVRWSPTNGIVGRVTFDVGFYDSKDNDFLRKKFLPYKDIFEVNFKSLAGSLLSAFGSTGQPPREAIVTFNSSNPIRQMVVDMACEQLQELHELLELQKLGHLKPQKLQKPKGVQSPEERQELEEVHRREELEKLQRHQRLEELENLQKLHVPGLIICAPPLEDIIIEDPGCSGDRTSFTVLKFLSDNYTGYTFTTEEMEVTRISTTGKRC</sequence>
<reference evidence="1" key="1">
    <citation type="journal article" date="2020" name="Stud. Mycol.">
        <title>101 Dothideomycetes genomes: a test case for predicting lifestyles and emergence of pathogens.</title>
        <authorList>
            <person name="Haridas S."/>
            <person name="Albert R."/>
            <person name="Binder M."/>
            <person name="Bloem J."/>
            <person name="Labutti K."/>
            <person name="Salamov A."/>
            <person name="Andreopoulos B."/>
            <person name="Baker S."/>
            <person name="Barry K."/>
            <person name="Bills G."/>
            <person name="Bluhm B."/>
            <person name="Cannon C."/>
            <person name="Castanera R."/>
            <person name="Culley D."/>
            <person name="Daum C."/>
            <person name="Ezra D."/>
            <person name="Gonzalez J."/>
            <person name="Henrissat B."/>
            <person name="Kuo A."/>
            <person name="Liang C."/>
            <person name="Lipzen A."/>
            <person name="Lutzoni F."/>
            <person name="Magnuson J."/>
            <person name="Mondo S."/>
            <person name="Nolan M."/>
            <person name="Ohm R."/>
            <person name="Pangilinan J."/>
            <person name="Park H.-J."/>
            <person name="Ramirez L."/>
            <person name="Alfaro M."/>
            <person name="Sun H."/>
            <person name="Tritt A."/>
            <person name="Yoshinaga Y."/>
            <person name="Zwiers L.-H."/>
            <person name="Turgeon B."/>
            <person name="Goodwin S."/>
            <person name="Spatafora J."/>
            <person name="Crous P."/>
            <person name="Grigoriev I."/>
        </authorList>
    </citation>
    <scope>NUCLEOTIDE SEQUENCE</scope>
    <source>
        <strain evidence="1">CBS 122681</strain>
    </source>
</reference>
<dbReference type="EMBL" id="MU004355">
    <property type="protein sequence ID" value="KAF2655017.1"/>
    <property type="molecule type" value="Genomic_DNA"/>
</dbReference>
<dbReference type="Proteomes" id="UP000799324">
    <property type="component" value="Unassembled WGS sequence"/>
</dbReference>
<proteinExistence type="predicted"/>
<gene>
    <name evidence="1" type="ORF">K491DRAFT_679238</name>
</gene>
<organism evidence="1 2">
    <name type="scientific">Lophiostoma macrostomum CBS 122681</name>
    <dbReference type="NCBI Taxonomy" id="1314788"/>
    <lineage>
        <taxon>Eukaryota</taxon>
        <taxon>Fungi</taxon>
        <taxon>Dikarya</taxon>
        <taxon>Ascomycota</taxon>
        <taxon>Pezizomycotina</taxon>
        <taxon>Dothideomycetes</taxon>
        <taxon>Pleosporomycetidae</taxon>
        <taxon>Pleosporales</taxon>
        <taxon>Lophiostomataceae</taxon>
        <taxon>Lophiostoma</taxon>
    </lineage>
</organism>
<dbReference type="AlphaFoldDB" id="A0A6A6T6T8"/>
<name>A0A6A6T6T8_9PLEO</name>
<evidence type="ECO:0000313" key="2">
    <source>
        <dbReference type="Proteomes" id="UP000799324"/>
    </source>
</evidence>
<keyword evidence="2" id="KW-1185">Reference proteome</keyword>
<accession>A0A6A6T6T8</accession>
<protein>
    <submittedName>
        <fullName evidence="1">Uncharacterized protein</fullName>
    </submittedName>
</protein>